<dbReference type="SMART" id="SM00173">
    <property type="entry name" value="RAS"/>
    <property type="match status" value="1"/>
</dbReference>
<dbReference type="CDD" id="cd00154">
    <property type="entry name" value="Rab"/>
    <property type="match status" value="1"/>
</dbReference>
<dbReference type="Pfam" id="PF00071">
    <property type="entry name" value="Ras"/>
    <property type="match status" value="1"/>
</dbReference>
<dbReference type="InterPro" id="IPR027417">
    <property type="entry name" value="P-loop_NTPase"/>
</dbReference>
<reference evidence="4 5" key="1">
    <citation type="submission" date="2019-09" db="EMBL/GenBank/DDBJ databases">
        <title>Bird 10,000 Genomes (B10K) Project - Family phase.</title>
        <authorList>
            <person name="Zhang G."/>
        </authorList>
    </citation>
    <scope>NUCLEOTIDE SEQUENCE [LARGE SCALE GENOMIC DNA]</scope>
    <source>
        <strain evidence="4">B10K-DU-002-20</strain>
        <tissue evidence="4">Muscle</tissue>
    </source>
</reference>
<protein>
    <submittedName>
        <fullName evidence="4">RAB44 protein</fullName>
    </submittedName>
</protein>
<comment type="caution">
    <text evidence="4">The sequence shown here is derived from an EMBL/GenBank/DDBJ whole genome shotgun (WGS) entry which is preliminary data.</text>
</comment>
<name>A0A7L1W4L9_9PASS</name>
<dbReference type="OrthoDB" id="9989112at2759"/>
<dbReference type="Gene3D" id="3.40.50.300">
    <property type="entry name" value="P-loop containing nucleotide triphosphate hydrolases"/>
    <property type="match status" value="1"/>
</dbReference>
<evidence type="ECO:0000256" key="3">
    <source>
        <dbReference type="ARBA" id="ARBA00023288"/>
    </source>
</evidence>
<dbReference type="PRINTS" id="PR00449">
    <property type="entry name" value="RASTRNSFRMNG"/>
</dbReference>
<dbReference type="AlphaFoldDB" id="A0A7L1W4L9"/>
<dbReference type="EMBL" id="VXBV01002499">
    <property type="protein sequence ID" value="NXO92610.1"/>
    <property type="molecule type" value="Genomic_DNA"/>
</dbReference>
<keyword evidence="3" id="KW-0449">Lipoprotein</keyword>
<dbReference type="FunFam" id="3.40.50.300:FF:001129">
    <property type="entry name" value="ras-related protein Rab-44 isoform X2"/>
    <property type="match status" value="1"/>
</dbReference>
<dbReference type="GO" id="GO:0005525">
    <property type="term" value="F:GTP binding"/>
    <property type="evidence" value="ECO:0007669"/>
    <property type="project" value="UniProtKB-KW"/>
</dbReference>
<dbReference type="NCBIfam" id="TIGR00231">
    <property type="entry name" value="small_GTP"/>
    <property type="match status" value="1"/>
</dbReference>
<dbReference type="GO" id="GO:0003924">
    <property type="term" value="F:GTPase activity"/>
    <property type="evidence" value="ECO:0007669"/>
    <property type="project" value="InterPro"/>
</dbReference>
<keyword evidence="5" id="KW-1185">Reference proteome</keyword>
<dbReference type="SUPFAM" id="SSF52540">
    <property type="entry name" value="P-loop containing nucleoside triphosphate hydrolases"/>
    <property type="match status" value="1"/>
</dbReference>
<evidence type="ECO:0000313" key="4">
    <source>
        <dbReference type="EMBL" id="NXO92610.1"/>
    </source>
</evidence>
<gene>
    <name evidence="4" type="primary">Rab44_1</name>
    <name evidence="4" type="ORF">CERBRA_R11080</name>
</gene>
<evidence type="ECO:0000256" key="2">
    <source>
        <dbReference type="ARBA" id="ARBA00023134"/>
    </source>
</evidence>
<evidence type="ECO:0000256" key="1">
    <source>
        <dbReference type="ARBA" id="ARBA00022741"/>
    </source>
</evidence>
<dbReference type="PROSITE" id="PS51421">
    <property type="entry name" value="RAS"/>
    <property type="match status" value="1"/>
</dbReference>
<dbReference type="SMART" id="SM00176">
    <property type="entry name" value="RAN"/>
    <property type="match status" value="1"/>
</dbReference>
<feature type="non-terminal residue" evidence="4">
    <location>
        <position position="1"/>
    </location>
</feature>
<evidence type="ECO:0000313" key="5">
    <source>
        <dbReference type="Proteomes" id="UP000536092"/>
    </source>
</evidence>
<dbReference type="InterPro" id="IPR001806">
    <property type="entry name" value="Small_GTPase"/>
</dbReference>
<dbReference type="PANTHER" id="PTHR47977">
    <property type="entry name" value="RAS-RELATED PROTEIN RAB"/>
    <property type="match status" value="1"/>
</dbReference>
<dbReference type="InterPro" id="IPR005225">
    <property type="entry name" value="Small_GTP-bd"/>
</dbReference>
<accession>A0A7L1W4L9</accession>
<dbReference type="SMART" id="SM00174">
    <property type="entry name" value="RHO"/>
    <property type="match status" value="1"/>
</dbReference>
<proteinExistence type="predicted"/>
<dbReference type="PROSITE" id="PS51417">
    <property type="entry name" value="ARF"/>
    <property type="match status" value="1"/>
</dbReference>
<organism evidence="4 5">
    <name type="scientific">Certhia brachydactyla</name>
    <name type="common">short-toed tree-creeper</name>
    <dbReference type="NCBI Taxonomy" id="73330"/>
    <lineage>
        <taxon>Eukaryota</taxon>
        <taxon>Metazoa</taxon>
        <taxon>Chordata</taxon>
        <taxon>Craniata</taxon>
        <taxon>Vertebrata</taxon>
        <taxon>Euteleostomi</taxon>
        <taxon>Archelosauria</taxon>
        <taxon>Archosauria</taxon>
        <taxon>Dinosauria</taxon>
        <taxon>Saurischia</taxon>
        <taxon>Theropoda</taxon>
        <taxon>Coelurosauria</taxon>
        <taxon>Aves</taxon>
        <taxon>Neognathae</taxon>
        <taxon>Neoaves</taxon>
        <taxon>Telluraves</taxon>
        <taxon>Australaves</taxon>
        <taxon>Passeriformes</taxon>
        <taxon>Certhiidae</taxon>
        <taxon>Certhiinae</taxon>
        <taxon>Certhia</taxon>
    </lineage>
</organism>
<feature type="non-terminal residue" evidence="4">
    <location>
        <position position="167"/>
    </location>
</feature>
<dbReference type="Proteomes" id="UP000536092">
    <property type="component" value="Unassembled WGS sequence"/>
</dbReference>
<keyword evidence="1" id="KW-0547">Nucleotide-binding</keyword>
<keyword evidence="2" id="KW-0342">GTP-binding</keyword>
<sequence>INSVPERLFKIIFVGNSSVGKTSFLRRFCEDRFLPSTAATVGVDYNVRTVTVDHTQVALQLWDTAGQERYRSITKQFFRKADGVIVMYDITAKDTFTAVKQWLTSIEEATGENVPVLLLGNKTDNEKEREVPMGMGDHLAKDYDLIFYECSAYSGYNVEKSVLHLAR</sequence>
<dbReference type="PROSITE" id="PS51419">
    <property type="entry name" value="RAB"/>
    <property type="match status" value="1"/>
</dbReference>
<dbReference type="SMART" id="SM00175">
    <property type="entry name" value="RAB"/>
    <property type="match status" value="1"/>
</dbReference>
<dbReference type="InterPro" id="IPR050227">
    <property type="entry name" value="Rab"/>
</dbReference>